<keyword evidence="9" id="KW-0732">Signal</keyword>
<organism evidence="11 12">
    <name type="scientific">Chitinophaga flava</name>
    <dbReference type="NCBI Taxonomy" id="2259036"/>
    <lineage>
        <taxon>Bacteria</taxon>
        <taxon>Pseudomonadati</taxon>
        <taxon>Bacteroidota</taxon>
        <taxon>Chitinophagia</taxon>
        <taxon>Chitinophagales</taxon>
        <taxon>Chitinophagaceae</taxon>
        <taxon>Chitinophaga</taxon>
    </lineage>
</organism>
<dbReference type="AlphaFoldDB" id="A0A365Y339"/>
<dbReference type="RefSeq" id="WP_113615536.1">
    <property type="nucleotide sequence ID" value="NZ_QFFJ01000001.1"/>
</dbReference>
<dbReference type="Proteomes" id="UP000253410">
    <property type="component" value="Unassembled WGS sequence"/>
</dbReference>
<evidence type="ECO:0000313" key="11">
    <source>
        <dbReference type="EMBL" id="RBL92940.1"/>
    </source>
</evidence>
<dbReference type="PROSITE" id="PS52016">
    <property type="entry name" value="TONB_DEPENDENT_REC_3"/>
    <property type="match status" value="1"/>
</dbReference>
<keyword evidence="12" id="KW-1185">Reference proteome</keyword>
<keyword evidence="6 7" id="KW-0998">Cell outer membrane</keyword>
<dbReference type="InterPro" id="IPR012910">
    <property type="entry name" value="Plug_dom"/>
</dbReference>
<evidence type="ECO:0000256" key="6">
    <source>
        <dbReference type="ARBA" id="ARBA00023237"/>
    </source>
</evidence>
<evidence type="ECO:0000256" key="8">
    <source>
        <dbReference type="SAM" id="Coils"/>
    </source>
</evidence>
<name>A0A365Y339_9BACT</name>
<keyword evidence="3 7" id="KW-1134">Transmembrane beta strand</keyword>
<evidence type="ECO:0000256" key="9">
    <source>
        <dbReference type="SAM" id="SignalP"/>
    </source>
</evidence>
<accession>A0A365Y339</accession>
<dbReference type="InterPro" id="IPR036942">
    <property type="entry name" value="Beta-barrel_TonB_sf"/>
</dbReference>
<evidence type="ECO:0000256" key="4">
    <source>
        <dbReference type="ARBA" id="ARBA00022692"/>
    </source>
</evidence>
<dbReference type="GO" id="GO:0009279">
    <property type="term" value="C:cell outer membrane"/>
    <property type="evidence" value="ECO:0007669"/>
    <property type="project" value="UniProtKB-SubCell"/>
</dbReference>
<dbReference type="NCBIfam" id="TIGR04056">
    <property type="entry name" value="OMP_RagA_SusC"/>
    <property type="match status" value="1"/>
</dbReference>
<proteinExistence type="inferred from homology"/>
<comment type="subcellular location">
    <subcellularLocation>
        <location evidence="1 7">Cell outer membrane</location>
        <topology evidence="1 7">Multi-pass membrane protein</topology>
    </subcellularLocation>
</comment>
<reference evidence="11 12" key="1">
    <citation type="submission" date="2018-05" db="EMBL/GenBank/DDBJ databases">
        <title>Chitinophaga sp. K3CV102501T nov., isolated from isolated from a monsoon evergreen broad-leaved forest soil.</title>
        <authorList>
            <person name="Lv Y."/>
        </authorList>
    </citation>
    <scope>NUCLEOTIDE SEQUENCE [LARGE SCALE GENOMIC DNA]</scope>
    <source>
        <strain evidence="11 12">GDMCC 1.1325</strain>
    </source>
</reference>
<keyword evidence="4 7" id="KW-0812">Transmembrane</keyword>
<dbReference type="Gene3D" id="2.40.170.20">
    <property type="entry name" value="TonB-dependent receptor, beta-barrel domain"/>
    <property type="match status" value="1"/>
</dbReference>
<feature type="coiled-coil region" evidence="8">
    <location>
        <begin position="894"/>
        <end position="921"/>
    </location>
</feature>
<dbReference type="NCBIfam" id="TIGR04057">
    <property type="entry name" value="SusC_RagA_signa"/>
    <property type="match status" value="1"/>
</dbReference>
<protein>
    <submittedName>
        <fullName evidence="11">SusC/RagA family TonB-linked outer membrane protein</fullName>
    </submittedName>
</protein>
<evidence type="ECO:0000256" key="2">
    <source>
        <dbReference type="ARBA" id="ARBA00022448"/>
    </source>
</evidence>
<comment type="similarity">
    <text evidence="7">Belongs to the TonB-dependent receptor family.</text>
</comment>
<dbReference type="SUPFAM" id="SSF49464">
    <property type="entry name" value="Carboxypeptidase regulatory domain-like"/>
    <property type="match status" value="1"/>
</dbReference>
<dbReference type="OrthoDB" id="1094723at2"/>
<evidence type="ECO:0000256" key="7">
    <source>
        <dbReference type="PROSITE-ProRule" id="PRU01360"/>
    </source>
</evidence>
<evidence type="ECO:0000256" key="1">
    <source>
        <dbReference type="ARBA" id="ARBA00004571"/>
    </source>
</evidence>
<feature type="domain" description="TonB-dependent receptor plug" evidence="10">
    <location>
        <begin position="229"/>
        <end position="348"/>
    </location>
</feature>
<dbReference type="InterPro" id="IPR008969">
    <property type="entry name" value="CarboxyPept-like_regulatory"/>
</dbReference>
<feature type="chain" id="PRO_5016736715" evidence="9">
    <location>
        <begin position="35"/>
        <end position="1132"/>
    </location>
</feature>
<dbReference type="Gene3D" id="2.170.130.10">
    <property type="entry name" value="TonB-dependent receptor, plug domain"/>
    <property type="match status" value="1"/>
</dbReference>
<dbReference type="InterPro" id="IPR023996">
    <property type="entry name" value="TonB-dep_OMP_SusC/RagA"/>
</dbReference>
<dbReference type="InterPro" id="IPR039426">
    <property type="entry name" value="TonB-dep_rcpt-like"/>
</dbReference>
<feature type="signal peptide" evidence="9">
    <location>
        <begin position="1"/>
        <end position="34"/>
    </location>
</feature>
<dbReference type="InterPro" id="IPR023997">
    <property type="entry name" value="TonB-dep_OMP_SusC/RagA_CS"/>
</dbReference>
<dbReference type="InterPro" id="IPR037066">
    <property type="entry name" value="Plug_dom_sf"/>
</dbReference>
<dbReference type="SUPFAM" id="SSF56935">
    <property type="entry name" value="Porins"/>
    <property type="match status" value="1"/>
</dbReference>
<dbReference type="Pfam" id="PF13715">
    <property type="entry name" value="CarbopepD_reg_2"/>
    <property type="match status" value="1"/>
</dbReference>
<dbReference type="Pfam" id="PF07715">
    <property type="entry name" value="Plug"/>
    <property type="match status" value="1"/>
</dbReference>
<keyword evidence="5 7" id="KW-0472">Membrane</keyword>
<evidence type="ECO:0000259" key="10">
    <source>
        <dbReference type="Pfam" id="PF07715"/>
    </source>
</evidence>
<evidence type="ECO:0000256" key="5">
    <source>
        <dbReference type="ARBA" id="ARBA00023136"/>
    </source>
</evidence>
<keyword evidence="2 7" id="KW-0813">Transport</keyword>
<evidence type="ECO:0000256" key="3">
    <source>
        <dbReference type="ARBA" id="ARBA00022452"/>
    </source>
</evidence>
<evidence type="ECO:0000313" key="12">
    <source>
        <dbReference type="Proteomes" id="UP000253410"/>
    </source>
</evidence>
<keyword evidence="8" id="KW-0175">Coiled coil</keyword>
<sequence>MIKNYLRYITRLRGCMFRPLAMAAIIMSAMPAWAQDTFALNRKVTVKANNQPIAVVLSEIEKQTNLNFVYDGAQINRAQPVTIQVSGAVLKNVLHNIFNDEVQYQVVGNQVIVKSAPARPAAAPAVQREQQEKTIRMAGTVSLRDTKGNIQQIPGVTIRVKGKPLGTHTDAAGKFELTVSEHDILLVSYIGYKAVEVPVKGRNSLTITLEEDASKIKEVVVTGIYERAKESFTGSASTYTVKELKQVGNQNVIQSLRSLDPSFTVYENNLMGSNPNVMPNMEIRGKTSVLGMKEQFSTDPNQPLFILDGFETNLRTIVDLDINRVESVTILKDAASTAIYGSKAANGVIVIETKKPKPGELRVYYTTDNSITVPDLHDYNLMNATEKLEFERITGRFKLNQGFENNQILQKILEQSYSDRLAEIQRGVNTYWLNEPVRTGFTTGHSMYVEGGDNQMRYSAGINYKRINGAMKGSGRDIGGANIKLIYRKKKLSFNNNLSINFFTAKESPYGSFLAFAQASPYYRKRDENGNIFPFLEVRDKAGNGLDTTVNPLWNASIGNFDESRNISVVNNFMTEWELNRDLRVRGRLGITKEEGKQEVFYDARHTMFLKKTPMERGSYGNTRSAAFNYDGEITAIYGKLINNRHQLNAVGGWKFQQFRNISDGYTVVGLPPGVSSPAFAAGYPATGKSSSAEATTRSTSAYVNAGYMLDERYMADVNFRLDGSSVFGSNNFFTTSWSVGLSWNLHKEAMLRDISWINFLKLRGSVGTPGNQNFSTYQSFTTYRYNTYAVNDFGIGAVIDAFGNPNLLWQKTLDKNIGADIVLLDNRVRFNIDMYNRITDPLVAQISLPSSVGTNTYFTNLGKQVGNGYNFMFSVSPLYRPEERINWAINFSAKHENARFDNMSNRLEVLNKENRTKNLERYYDGGSPTAIWAVRSAGIDPGTGQEVLIKKDGSLTFNYDAADEVVVGDSRPKLDGVVGSTLNYKGFNLGIYLRYRVGGDIFNNALYDKVENINTNDILLNQDRRALYDRWQKPGDIAKYRVISLTQVPDRITANIPPMTSRFVQRENVLAGESINVGYEFANSMVKHWRMSYLRVNAYMNDIFRLSTIKRERGIDYPFANTVSFSISAGF</sequence>
<dbReference type="EMBL" id="QFFJ01000001">
    <property type="protein sequence ID" value="RBL92940.1"/>
    <property type="molecule type" value="Genomic_DNA"/>
</dbReference>
<gene>
    <name evidence="11" type="ORF">DF182_10295</name>
</gene>
<comment type="caution">
    <text evidence="11">The sequence shown here is derived from an EMBL/GenBank/DDBJ whole genome shotgun (WGS) entry which is preliminary data.</text>
</comment>